<comment type="subcellular location">
    <subcellularLocation>
        <location evidence="1 9">Cell inner membrane</location>
        <topology evidence="1 9">Multi-pass membrane protein</topology>
    </subcellularLocation>
</comment>
<dbReference type="Pfam" id="PF04290">
    <property type="entry name" value="DctQ"/>
    <property type="match status" value="1"/>
</dbReference>
<evidence type="ECO:0000256" key="2">
    <source>
        <dbReference type="ARBA" id="ARBA00022448"/>
    </source>
</evidence>
<keyword evidence="4 9" id="KW-0997">Cell inner membrane</keyword>
<feature type="transmembrane region" description="Helical" evidence="9">
    <location>
        <begin position="46"/>
        <end position="65"/>
    </location>
</feature>
<comment type="subunit">
    <text evidence="9">The complex comprises the extracytoplasmic solute receptor protein and the two transmembrane proteins.</text>
</comment>
<keyword evidence="2 9" id="KW-0813">Transport</keyword>
<comment type="function">
    <text evidence="9">Part of the tripartite ATP-independent periplasmic (TRAP) transport system.</text>
</comment>
<dbReference type="InterPro" id="IPR055348">
    <property type="entry name" value="DctQ"/>
</dbReference>
<comment type="similarity">
    <text evidence="8 9">Belongs to the TRAP transporter small permease family.</text>
</comment>
<dbReference type="PANTHER" id="PTHR35011">
    <property type="entry name" value="2,3-DIKETO-L-GULONATE TRAP TRANSPORTER SMALL PERMEASE PROTEIN YIAM"/>
    <property type="match status" value="1"/>
</dbReference>
<feature type="transmembrane region" description="Helical" evidence="9">
    <location>
        <begin position="12"/>
        <end position="31"/>
    </location>
</feature>
<keyword evidence="7 9" id="KW-0472">Membrane</keyword>
<reference evidence="12" key="1">
    <citation type="journal article" date="2019" name="Int. J. Syst. Evol. Microbiol.">
        <title>The Global Catalogue of Microorganisms (GCM) 10K type strain sequencing project: providing services to taxonomists for standard genome sequencing and annotation.</title>
        <authorList>
            <consortium name="The Broad Institute Genomics Platform"/>
            <consortium name="The Broad Institute Genome Sequencing Center for Infectious Disease"/>
            <person name="Wu L."/>
            <person name="Ma J."/>
        </authorList>
    </citation>
    <scope>NUCLEOTIDE SEQUENCE [LARGE SCALE GENOMIC DNA]</scope>
    <source>
        <strain evidence="12">KCTC 42953</strain>
    </source>
</reference>
<evidence type="ECO:0000256" key="6">
    <source>
        <dbReference type="ARBA" id="ARBA00022989"/>
    </source>
</evidence>
<keyword evidence="3" id="KW-1003">Cell membrane</keyword>
<evidence type="ECO:0000256" key="5">
    <source>
        <dbReference type="ARBA" id="ARBA00022692"/>
    </source>
</evidence>
<evidence type="ECO:0000256" key="1">
    <source>
        <dbReference type="ARBA" id="ARBA00004429"/>
    </source>
</evidence>
<organism evidence="11 12">
    <name type="scientific">Marinicella sediminis</name>
    <dbReference type="NCBI Taxonomy" id="1792834"/>
    <lineage>
        <taxon>Bacteria</taxon>
        <taxon>Pseudomonadati</taxon>
        <taxon>Pseudomonadota</taxon>
        <taxon>Gammaproteobacteria</taxon>
        <taxon>Lysobacterales</taxon>
        <taxon>Marinicellaceae</taxon>
        <taxon>Marinicella</taxon>
    </lineage>
</organism>
<dbReference type="RefSeq" id="WP_077409383.1">
    <property type="nucleotide sequence ID" value="NZ_JBHRTS010000001.1"/>
</dbReference>
<feature type="transmembrane region" description="Helical" evidence="9">
    <location>
        <begin position="130"/>
        <end position="148"/>
    </location>
</feature>
<protein>
    <recommendedName>
        <fullName evidence="9">TRAP transporter small permease protein</fullName>
    </recommendedName>
</protein>
<dbReference type="PANTHER" id="PTHR35011:SF4">
    <property type="entry name" value="SLL1102 PROTEIN"/>
    <property type="match status" value="1"/>
</dbReference>
<feature type="transmembrane region" description="Helical" evidence="9">
    <location>
        <begin position="86"/>
        <end position="110"/>
    </location>
</feature>
<accession>A0ABV7J3K4</accession>
<dbReference type="EMBL" id="JBHRTS010000001">
    <property type="protein sequence ID" value="MFC3192693.1"/>
    <property type="molecule type" value="Genomic_DNA"/>
</dbReference>
<evidence type="ECO:0000313" key="12">
    <source>
        <dbReference type="Proteomes" id="UP001595533"/>
    </source>
</evidence>
<evidence type="ECO:0000256" key="4">
    <source>
        <dbReference type="ARBA" id="ARBA00022519"/>
    </source>
</evidence>
<sequence>MSERSGFMEKYGALLGVITLLMVLLSFFTVVSRNLFNVVFIPVQELAVYCHATALMLGMVYAWHHDKHVRVDVFYQGYTDTTKNRVNFWGTMLLMLPMMGFIIWSCFEYVINAWLRLEGSGETGGLPLMFLFKSLLVLMPLTLIAYVLTQWLRSTPKANQSEGK</sequence>
<proteinExistence type="inferred from homology"/>
<evidence type="ECO:0000256" key="8">
    <source>
        <dbReference type="ARBA" id="ARBA00038436"/>
    </source>
</evidence>
<keyword evidence="6 9" id="KW-1133">Transmembrane helix</keyword>
<gene>
    <name evidence="11" type="ORF">ACFODZ_00435</name>
</gene>
<evidence type="ECO:0000313" key="11">
    <source>
        <dbReference type="EMBL" id="MFC3192693.1"/>
    </source>
</evidence>
<name>A0ABV7J3K4_9GAMM</name>
<dbReference type="Proteomes" id="UP001595533">
    <property type="component" value="Unassembled WGS sequence"/>
</dbReference>
<evidence type="ECO:0000259" key="10">
    <source>
        <dbReference type="Pfam" id="PF04290"/>
    </source>
</evidence>
<evidence type="ECO:0000256" key="7">
    <source>
        <dbReference type="ARBA" id="ARBA00023136"/>
    </source>
</evidence>
<feature type="domain" description="Tripartite ATP-independent periplasmic transporters DctQ component" evidence="10">
    <location>
        <begin position="22"/>
        <end position="153"/>
    </location>
</feature>
<evidence type="ECO:0000256" key="9">
    <source>
        <dbReference type="RuleBase" id="RU369079"/>
    </source>
</evidence>
<evidence type="ECO:0000256" key="3">
    <source>
        <dbReference type="ARBA" id="ARBA00022475"/>
    </source>
</evidence>
<keyword evidence="5 9" id="KW-0812">Transmembrane</keyword>
<comment type="caution">
    <text evidence="11">The sequence shown here is derived from an EMBL/GenBank/DDBJ whole genome shotgun (WGS) entry which is preliminary data.</text>
</comment>
<keyword evidence="12" id="KW-1185">Reference proteome</keyword>
<dbReference type="InterPro" id="IPR007387">
    <property type="entry name" value="TRAP_DctQ"/>
</dbReference>